<accession>A0A9J6EFV4</accession>
<evidence type="ECO:0000313" key="3">
    <source>
        <dbReference type="Proteomes" id="UP000821866"/>
    </source>
</evidence>
<feature type="region of interest" description="Disordered" evidence="1">
    <location>
        <begin position="188"/>
        <end position="209"/>
    </location>
</feature>
<dbReference type="AlphaFoldDB" id="A0A9J6EFV4"/>
<organism evidence="2 3">
    <name type="scientific">Rhipicephalus microplus</name>
    <name type="common">Cattle tick</name>
    <name type="synonym">Boophilus microplus</name>
    <dbReference type="NCBI Taxonomy" id="6941"/>
    <lineage>
        <taxon>Eukaryota</taxon>
        <taxon>Metazoa</taxon>
        <taxon>Ecdysozoa</taxon>
        <taxon>Arthropoda</taxon>
        <taxon>Chelicerata</taxon>
        <taxon>Arachnida</taxon>
        <taxon>Acari</taxon>
        <taxon>Parasitiformes</taxon>
        <taxon>Ixodida</taxon>
        <taxon>Ixodoidea</taxon>
        <taxon>Ixodidae</taxon>
        <taxon>Rhipicephalinae</taxon>
        <taxon>Rhipicephalus</taxon>
        <taxon>Boophilus</taxon>
    </lineage>
</organism>
<evidence type="ECO:0000313" key="2">
    <source>
        <dbReference type="EMBL" id="KAH8033151.1"/>
    </source>
</evidence>
<feature type="region of interest" description="Disordered" evidence="1">
    <location>
        <begin position="59"/>
        <end position="89"/>
    </location>
</feature>
<feature type="compositionally biased region" description="Acidic residues" evidence="1">
    <location>
        <begin position="151"/>
        <end position="170"/>
    </location>
</feature>
<reference evidence="2" key="2">
    <citation type="submission" date="2021-09" db="EMBL/GenBank/DDBJ databases">
        <authorList>
            <person name="Jia N."/>
            <person name="Wang J."/>
            <person name="Shi W."/>
            <person name="Du L."/>
            <person name="Sun Y."/>
            <person name="Zhan W."/>
            <person name="Jiang J."/>
            <person name="Wang Q."/>
            <person name="Zhang B."/>
            <person name="Ji P."/>
            <person name="Sakyi L.B."/>
            <person name="Cui X."/>
            <person name="Yuan T."/>
            <person name="Jiang B."/>
            <person name="Yang W."/>
            <person name="Lam T.T.-Y."/>
            <person name="Chang Q."/>
            <person name="Ding S."/>
            <person name="Wang X."/>
            <person name="Zhu J."/>
            <person name="Ruan X."/>
            <person name="Zhao L."/>
            <person name="Wei J."/>
            <person name="Que T."/>
            <person name="Du C."/>
            <person name="Cheng J."/>
            <person name="Dai P."/>
            <person name="Han X."/>
            <person name="Huang E."/>
            <person name="Gao Y."/>
            <person name="Liu J."/>
            <person name="Shao H."/>
            <person name="Ye R."/>
            <person name="Li L."/>
            <person name="Wei W."/>
            <person name="Wang X."/>
            <person name="Wang C."/>
            <person name="Huo Q."/>
            <person name="Li W."/>
            <person name="Guo W."/>
            <person name="Chen H."/>
            <person name="Chen S."/>
            <person name="Zhou L."/>
            <person name="Zhou L."/>
            <person name="Ni X."/>
            <person name="Tian J."/>
            <person name="Zhou Y."/>
            <person name="Sheng Y."/>
            <person name="Liu T."/>
            <person name="Pan Y."/>
            <person name="Xia L."/>
            <person name="Li J."/>
            <person name="Zhao F."/>
            <person name="Cao W."/>
        </authorList>
    </citation>
    <scope>NUCLEOTIDE SEQUENCE</scope>
    <source>
        <strain evidence="2">Rmic-2018</strain>
        <tissue evidence="2">Larvae</tissue>
    </source>
</reference>
<evidence type="ECO:0000256" key="1">
    <source>
        <dbReference type="SAM" id="MobiDB-lite"/>
    </source>
</evidence>
<dbReference type="Proteomes" id="UP000821866">
    <property type="component" value="Chromosome 2"/>
</dbReference>
<comment type="caution">
    <text evidence="2">The sequence shown here is derived from an EMBL/GenBank/DDBJ whole genome shotgun (WGS) entry which is preliminary data.</text>
</comment>
<name>A0A9J6EFV4_RHIMP</name>
<feature type="compositionally biased region" description="Basic and acidic residues" evidence="1">
    <location>
        <begin position="140"/>
        <end position="150"/>
    </location>
</feature>
<proteinExistence type="predicted"/>
<feature type="region of interest" description="Disordered" evidence="1">
    <location>
        <begin position="134"/>
        <end position="176"/>
    </location>
</feature>
<dbReference type="EMBL" id="JABSTU010000004">
    <property type="protein sequence ID" value="KAH8033151.1"/>
    <property type="molecule type" value="Genomic_DNA"/>
</dbReference>
<keyword evidence="3" id="KW-1185">Reference proteome</keyword>
<protein>
    <submittedName>
        <fullName evidence="2">Uncharacterized protein</fullName>
    </submittedName>
</protein>
<reference evidence="2" key="1">
    <citation type="journal article" date="2020" name="Cell">
        <title>Large-Scale Comparative Analyses of Tick Genomes Elucidate Their Genetic Diversity and Vector Capacities.</title>
        <authorList>
            <consortium name="Tick Genome and Microbiome Consortium (TIGMIC)"/>
            <person name="Jia N."/>
            <person name="Wang J."/>
            <person name="Shi W."/>
            <person name="Du L."/>
            <person name="Sun Y."/>
            <person name="Zhan W."/>
            <person name="Jiang J.F."/>
            <person name="Wang Q."/>
            <person name="Zhang B."/>
            <person name="Ji P."/>
            <person name="Bell-Sakyi L."/>
            <person name="Cui X.M."/>
            <person name="Yuan T.T."/>
            <person name="Jiang B.G."/>
            <person name="Yang W.F."/>
            <person name="Lam T.T."/>
            <person name="Chang Q.C."/>
            <person name="Ding S.J."/>
            <person name="Wang X.J."/>
            <person name="Zhu J.G."/>
            <person name="Ruan X.D."/>
            <person name="Zhao L."/>
            <person name="Wei J.T."/>
            <person name="Ye R.Z."/>
            <person name="Que T.C."/>
            <person name="Du C.H."/>
            <person name="Zhou Y.H."/>
            <person name="Cheng J.X."/>
            <person name="Dai P.F."/>
            <person name="Guo W.B."/>
            <person name="Han X.H."/>
            <person name="Huang E.J."/>
            <person name="Li L.F."/>
            <person name="Wei W."/>
            <person name="Gao Y.C."/>
            <person name="Liu J.Z."/>
            <person name="Shao H.Z."/>
            <person name="Wang X."/>
            <person name="Wang C.C."/>
            <person name="Yang T.C."/>
            <person name="Huo Q.B."/>
            <person name="Li W."/>
            <person name="Chen H.Y."/>
            <person name="Chen S.E."/>
            <person name="Zhou L.G."/>
            <person name="Ni X.B."/>
            <person name="Tian J.H."/>
            <person name="Sheng Y."/>
            <person name="Liu T."/>
            <person name="Pan Y.S."/>
            <person name="Xia L.Y."/>
            <person name="Li J."/>
            <person name="Zhao F."/>
            <person name="Cao W.C."/>
        </authorList>
    </citation>
    <scope>NUCLEOTIDE SEQUENCE</scope>
    <source>
        <strain evidence="2">Rmic-2018</strain>
    </source>
</reference>
<feature type="region of interest" description="Disordered" evidence="1">
    <location>
        <begin position="1"/>
        <end position="26"/>
    </location>
</feature>
<gene>
    <name evidence="2" type="ORF">HPB51_008017</name>
</gene>
<sequence>MEHQSTSLPLKEDPLSGHQDQTGAPVLEREYSRCDEETQQCNNTPSCVTDHGFETLEISEGSSFEGGCSFQDQTSDDDQNGTDAGSLSRVTEPLLVKGVPTFLSCLPNIGGQKPVQRPSTGYLRSLSMQPATALANTNSDVRHWKPQSERESDDDEENVNEEESSSDDEDMPAHWRRIAVSINSKLTFKGQARRPGNQANLARNRQLRL</sequence>